<evidence type="ECO:0000256" key="1">
    <source>
        <dbReference type="ARBA" id="ARBA00001561"/>
    </source>
</evidence>
<dbReference type="Gene3D" id="3.40.630.40">
    <property type="entry name" value="Zn-dependent exopeptidases"/>
    <property type="match status" value="1"/>
</dbReference>
<comment type="catalytic activity">
    <reaction evidence="1">
        <text>Hydrolyzes the link between N-acetylmuramoyl residues and L-amino acid residues in certain cell-wall glycopeptides.</text>
        <dbReference type="EC" id="3.5.1.28"/>
    </reaction>
</comment>
<keyword evidence="3" id="KW-0378">Hydrolase</keyword>
<gene>
    <name evidence="5" type="ORF">Q763_09915</name>
</gene>
<dbReference type="InterPro" id="IPR050695">
    <property type="entry name" value="N-acetylmuramoyl_amidase_3"/>
</dbReference>
<dbReference type="GO" id="GO:0008745">
    <property type="term" value="F:N-acetylmuramoyl-L-alanine amidase activity"/>
    <property type="evidence" value="ECO:0007669"/>
    <property type="project" value="UniProtKB-EC"/>
</dbReference>
<keyword evidence="6" id="KW-1185">Reference proteome</keyword>
<protein>
    <recommendedName>
        <fullName evidence="2">N-acetylmuramoyl-L-alanine amidase</fullName>
        <ecNumber evidence="2">3.5.1.28</ecNumber>
    </recommendedName>
</protein>
<dbReference type="Pfam" id="PF01520">
    <property type="entry name" value="Amidase_3"/>
    <property type="match status" value="1"/>
</dbReference>
<evidence type="ECO:0000313" key="5">
    <source>
        <dbReference type="EMBL" id="KGO80836.1"/>
    </source>
</evidence>
<dbReference type="EMBL" id="JRLV01000009">
    <property type="protein sequence ID" value="KGO80836.1"/>
    <property type="molecule type" value="Genomic_DNA"/>
</dbReference>
<sequence>MKGNIKKMLGLFLFIMVFTTGYGQGSQKFKVVLDAGHGGKDYGASYGGYVEKNIVLDVALKVGKILEKESDIEVIYTRKTDVFIELIDRPKIANKADANLFVSIHCNAESKRTAHGAETFIMGLTKNASNLEVAKKENAVVDMEDNKEVYKNFDPNNPETVIAIKLMQEAYRQESFEAAVAVQQGFTSGLKRNDRGVKDAPFWVLHGIAMPGILIEMGFISYKSEGAYLNSDKGKKDMSESIANSIIKYKKEHFSSGSASPVKTTPKSNDKDDVKPAVQPAKNGAVFKVQISASTTDLATTPSNFKGLNNISKLKDGKMVRYYYGEVSDYNEAKNLLSEAKDKGYKDAFLVAFKDGKKISVSEALK</sequence>
<dbReference type="GO" id="GO:0009253">
    <property type="term" value="P:peptidoglycan catabolic process"/>
    <property type="evidence" value="ECO:0007669"/>
    <property type="project" value="InterPro"/>
</dbReference>
<dbReference type="CDD" id="cd02696">
    <property type="entry name" value="MurNAc-LAA"/>
    <property type="match status" value="1"/>
</dbReference>
<dbReference type="STRING" id="1406840.Q763_09915"/>
<feature type="domain" description="MurNAc-LAA" evidence="4">
    <location>
        <begin position="90"/>
        <end position="247"/>
    </location>
</feature>
<dbReference type="FunFam" id="3.40.630.40:FF:000005">
    <property type="entry name" value="N-acetylmuramoyl-L-alanine amidase (AmiA)"/>
    <property type="match status" value="1"/>
</dbReference>
<proteinExistence type="predicted"/>
<evidence type="ECO:0000259" key="4">
    <source>
        <dbReference type="SMART" id="SM00646"/>
    </source>
</evidence>
<dbReference type="PANTHER" id="PTHR30404:SF0">
    <property type="entry name" value="N-ACETYLMURAMOYL-L-ALANINE AMIDASE AMIC"/>
    <property type="match status" value="1"/>
</dbReference>
<dbReference type="eggNOG" id="COG0860">
    <property type="taxonomic scope" value="Bacteria"/>
</dbReference>
<organism evidence="5 6">
    <name type="scientific">Flavobacterium beibuense F44-8</name>
    <dbReference type="NCBI Taxonomy" id="1406840"/>
    <lineage>
        <taxon>Bacteria</taxon>
        <taxon>Pseudomonadati</taxon>
        <taxon>Bacteroidota</taxon>
        <taxon>Flavobacteriia</taxon>
        <taxon>Flavobacteriales</taxon>
        <taxon>Flavobacteriaceae</taxon>
        <taxon>Flavobacterium</taxon>
    </lineage>
</organism>
<evidence type="ECO:0000256" key="2">
    <source>
        <dbReference type="ARBA" id="ARBA00011901"/>
    </source>
</evidence>
<dbReference type="SUPFAM" id="SSF53187">
    <property type="entry name" value="Zn-dependent exopeptidases"/>
    <property type="match status" value="1"/>
</dbReference>
<dbReference type="Proteomes" id="UP000030129">
    <property type="component" value="Unassembled WGS sequence"/>
</dbReference>
<dbReference type="InterPro" id="IPR002508">
    <property type="entry name" value="MurNAc-LAA_cat"/>
</dbReference>
<dbReference type="RefSeq" id="WP_035133803.1">
    <property type="nucleotide sequence ID" value="NZ_JRLV01000009.1"/>
</dbReference>
<comment type="caution">
    <text evidence="5">The sequence shown here is derived from an EMBL/GenBank/DDBJ whole genome shotgun (WGS) entry which is preliminary data.</text>
</comment>
<dbReference type="SMART" id="SM00646">
    <property type="entry name" value="Ami_3"/>
    <property type="match status" value="1"/>
</dbReference>
<accession>A0A0A2LNC4</accession>
<dbReference type="AlphaFoldDB" id="A0A0A2LNC4"/>
<dbReference type="GO" id="GO:0030288">
    <property type="term" value="C:outer membrane-bounded periplasmic space"/>
    <property type="evidence" value="ECO:0007669"/>
    <property type="project" value="TreeGrafter"/>
</dbReference>
<dbReference type="EC" id="3.5.1.28" evidence="2"/>
<name>A0A0A2LNC4_9FLAO</name>
<evidence type="ECO:0000256" key="3">
    <source>
        <dbReference type="ARBA" id="ARBA00022801"/>
    </source>
</evidence>
<evidence type="ECO:0000313" key="6">
    <source>
        <dbReference type="Proteomes" id="UP000030129"/>
    </source>
</evidence>
<reference evidence="5 6" key="1">
    <citation type="submission" date="2013-09" db="EMBL/GenBank/DDBJ databases">
        <authorList>
            <person name="Zeng Z."/>
            <person name="Chen C."/>
        </authorList>
    </citation>
    <scope>NUCLEOTIDE SEQUENCE [LARGE SCALE GENOMIC DNA]</scope>
    <source>
        <strain evidence="5 6">F44-8</strain>
    </source>
</reference>
<dbReference type="PANTHER" id="PTHR30404">
    <property type="entry name" value="N-ACETYLMURAMOYL-L-ALANINE AMIDASE"/>
    <property type="match status" value="1"/>
</dbReference>